<dbReference type="InterPro" id="IPR008929">
    <property type="entry name" value="Chondroitin_lyas"/>
</dbReference>
<dbReference type="EMBL" id="NBIV01000014">
    <property type="protein sequence ID" value="PXF48441.1"/>
    <property type="molecule type" value="Genomic_DNA"/>
</dbReference>
<organism evidence="1 2">
    <name type="scientific">Gracilariopsis chorda</name>
    <dbReference type="NCBI Taxonomy" id="448386"/>
    <lineage>
        <taxon>Eukaryota</taxon>
        <taxon>Rhodophyta</taxon>
        <taxon>Florideophyceae</taxon>
        <taxon>Rhodymeniophycidae</taxon>
        <taxon>Gracilariales</taxon>
        <taxon>Gracilariaceae</taxon>
        <taxon>Gracilariopsis</taxon>
    </lineage>
</organism>
<sequence length="765" mass="87705">MGAVLCKEDVSTFCRGIDERQSRSFSSTEQVPWHSDVLVDRNGCRILPQLPPPGQHPRLFFTSAEIPALVARFTHSGIAHTLQGVLKNIERSFVNVYYDEIESLSQEELAKPSKTTIERFFTSDDGRNVSLLAAFVSGIMNGDEALIEKAKKAALFYARVIIESKELADAYGYEEKPFHVWKSSKWDLHIGWMFGGSSYALLYDLIYNDLSQCEKNLMRRAITTAVRGRRSWGMGWPGRKIQSNWAGYHGDLLALSAVVEGEEGFDQDVYDLFSELMVNFLEYGVYDSGHTVEDCYALNLGMREGSIAFLVMARRGHNVFNHPNYKRIWTRWMPFALEPHESGRVYGGSSGNSFEYPSATIVAKYMFPKDPIIDYVYRHYMCQGGKQFERLKKMQSRLVVLAFAIPSLSITEPENPRTLNLDLDFACRHRGKVVMRSDWTDQAMWFTLDARPDGFLVGHDVCSRGAFVFNSDGRVWGACPEWNKFRDSDDYSIPHIDGVGQEHKAPFVKLLDIRIEEERFSFASADLKYAYNWTWTTWANENSDHSHRGYEPEPNDPSHFGFEPWWAPRKVYGERNVGFHGLHQWRKRFATVEKVIRSVLMVRASRPFIIIVDDVKKDEDEHEYSWAMTTPDDVHLLPFGANDTTDATLIETEGDMNRRLVIRNLAEDMESMVCSFRQIPKLQESAPRDQKVRQVVFKTRSTGTKFIFMLYSLPHEESKAPTTEWIEKGKLLRVYDNMTGECQCIDFSVGEAGQTVMTPVCAEAY</sequence>
<proteinExistence type="predicted"/>
<dbReference type="Gene3D" id="1.50.10.100">
    <property type="entry name" value="Chondroitin AC/alginate lyase"/>
    <property type="match status" value="1"/>
</dbReference>
<dbReference type="Proteomes" id="UP000247409">
    <property type="component" value="Unassembled WGS sequence"/>
</dbReference>
<reference evidence="1 2" key="1">
    <citation type="journal article" date="2018" name="Mol. Biol. Evol.">
        <title>Analysis of the draft genome of the red seaweed Gracilariopsis chorda provides insights into genome size evolution in Rhodophyta.</title>
        <authorList>
            <person name="Lee J."/>
            <person name="Yang E.C."/>
            <person name="Graf L."/>
            <person name="Yang J.H."/>
            <person name="Qiu H."/>
            <person name="Zel Zion U."/>
            <person name="Chan C.X."/>
            <person name="Stephens T.G."/>
            <person name="Weber A.P.M."/>
            <person name="Boo G.H."/>
            <person name="Boo S.M."/>
            <person name="Kim K.M."/>
            <person name="Shin Y."/>
            <person name="Jung M."/>
            <person name="Lee S.J."/>
            <person name="Yim H.S."/>
            <person name="Lee J.H."/>
            <person name="Bhattacharya D."/>
            <person name="Yoon H.S."/>
        </authorList>
    </citation>
    <scope>NUCLEOTIDE SEQUENCE [LARGE SCALE GENOMIC DNA]</scope>
    <source>
        <strain evidence="1 2">SKKU-2015</strain>
        <tissue evidence="1">Whole body</tissue>
    </source>
</reference>
<evidence type="ECO:0000313" key="2">
    <source>
        <dbReference type="Proteomes" id="UP000247409"/>
    </source>
</evidence>
<keyword evidence="2" id="KW-1185">Reference proteome</keyword>
<protein>
    <recommendedName>
        <fullName evidence="3">Heparinase II N-terminal domain-containing protein</fullName>
    </recommendedName>
</protein>
<comment type="caution">
    <text evidence="1">The sequence shown here is derived from an EMBL/GenBank/DDBJ whole genome shotgun (WGS) entry which is preliminary data.</text>
</comment>
<accession>A0A2V3J1X2</accession>
<evidence type="ECO:0008006" key="3">
    <source>
        <dbReference type="Google" id="ProtNLM"/>
    </source>
</evidence>
<gene>
    <name evidence="1" type="ORF">BWQ96_01901</name>
</gene>
<dbReference type="AlphaFoldDB" id="A0A2V3J1X2"/>
<name>A0A2V3J1X2_9FLOR</name>
<dbReference type="OrthoDB" id="2014459at2759"/>
<dbReference type="Gene3D" id="2.70.98.70">
    <property type="match status" value="1"/>
</dbReference>
<evidence type="ECO:0000313" key="1">
    <source>
        <dbReference type="EMBL" id="PXF48441.1"/>
    </source>
</evidence>